<dbReference type="Pfam" id="PF02511">
    <property type="entry name" value="Thy1"/>
    <property type="match status" value="2"/>
</dbReference>
<dbReference type="GO" id="GO:0050797">
    <property type="term" value="F:thymidylate synthase (FAD) activity"/>
    <property type="evidence" value="ECO:0007669"/>
    <property type="project" value="InterPro"/>
</dbReference>
<proteinExistence type="predicted"/>
<dbReference type="InterPro" id="IPR036098">
    <property type="entry name" value="Thymidylate_synthase_ThyX_sf"/>
</dbReference>
<evidence type="ECO:0000313" key="1">
    <source>
        <dbReference type="EMBL" id="KKU12094.1"/>
    </source>
</evidence>
<dbReference type="InterPro" id="IPR003669">
    <property type="entry name" value="Thymidylate_synthase_ThyX"/>
</dbReference>
<dbReference type="PANTHER" id="PTHR34934:SF1">
    <property type="entry name" value="FLAVIN-DEPENDENT THYMIDYLATE SYNTHASE"/>
    <property type="match status" value="1"/>
</dbReference>
<dbReference type="GO" id="GO:0070402">
    <property type="term" value="F:NADPH binding"/>
    <property type="evidence" value="ECO:0007669"/>
    <property type="project" value="TreeGrafter"/>
</dbReference>
<reference evidence="1 2" key="1">
    <citation type="journal article" date="2015" name="Nature">
        <title>rRNA introns, odd ribosomes, and small enigmatic genomes across a large radiation of phyla.</title>
        <authorList>
            <person name="Brown C.T."/>
            <person name="Hug L.A."/>
            <person name="Thomas B.C."/>
            <person name="Sharon I."/>
            <person name="Castelle C.J."/>
            <person name="Singh A."/>
            <person name="Wilkins M.J."/>
            <person name="Williams K.H."/>
            <person name="Banfield J.F."/>
        </authorList>
    </citation>
    <scope>NUCLEOTIDE SEQUENCE [LARGE SCALE GENOMIC DNA]</scope>
</reference>
<gene>
    <name evidence="1" type="ORF">UX19_C0007G0002</name>
</gene>
<accession>A0A0G1MV33</accession>
<evidence type="ECO:0000313" key="2">
    <source>
        <dbReference type="Proteomes" id="UP000034653"/>
    </source>
</evidence>
<dbReference type="Proteomes" id="UP000034653">
    <property type="component" value="Unassembled WGS sequence"/>
</dbReference>
<dbReference type="PANTHER" id="PTHR34934">
    <property type="entry name" value="FLAVIN-DEPENDENT THYMIDYLATE SYNTHASE"/>
    <property type="match status" value="1"/>
</dbReference>
<dbReference type="Gene3D" id="3.30.1360.170">
    <property type="match status" value="2"/>
</dbReference>
<dbReference type="AlphaFoldDB" id="A0A0G1MV33"/>
<dbReference type="PROSITE" id="PS51331">
    <property type="entry name" value="THYX"/>
    <property type="match status" value="2"/>
</dbReference>
<comment type="caution">
    <text evidence="1">The sequence shown here is derived from an EMBL/GenBank/DDBJ whole genome shotgun (WGS) entry which is preliminary data.</text>
</comment>
<dbReference type="GO" id="GO:0050660">
    <property type="term" value="F:flavin adenine dinucleotide binding"/>
    <property type="evidence" value="ECO:0007669"/>
    <property type="project" value="InterPro"/>
</dbReference>
<protein>
    <submittedName>
        <fullName evidence="1">Thymidylate synthase complementing protein ThyX</fullName>
    </submittedName>
</protein>
<organism evidence="1 2">
    <name type="scientific">Candidatus Woesebacteria bacterium GW2011_GWA1_45_8</name>
    <dbReference type="NCBI Taxonomy" id="1618559"/>
    <lineage>
        <taxon>Bacteria</taxon>
        <taxon>Candidatus Woeseibacteriota</taxon>
    </lineage>
</organism>
<name>A0A0G1MV33_9BACT</name>
<sequence>MIERRYTVEPLPYTQNVERFAPPYIPENFTEEERQYLKPFFSNLDKPVFVIHHLPEEVIGALSSRYSRTTDGLRRVFLREYILPIVNPEQNKQEWDRLNSEQRLEALKTKAKFLDLLNFLSMHEGIDYVVNIQRGRKFFDKWLAEYGDDSISEMGGVHIAIEGLSNVAVKEIEDKRVGISPLEKSTRYVSFSDRRPDGNYLYAVPGELIGTGFESPYRLVADLLFETYSQISGPYLDYIKECYPKDEDESENSFNNSRKAKRSDDLRDLLPFATQTNVALFGNGRAFEDLINRLMDHPLGEIRFWGQAICSELEKVVPSFVRRPKTQRGAEVQIYRTNLKKLREELSRRIFNGSKTSVRKGWAQLVSFNAKADIDILSSFLFPSASPLTLSEIRRQISEISYSDREKMLQEILKERKFGKADARREEVRFRKVPRAFENAHYLFEVWARGGDYRDLHRHRQLTQERQTFGTERGYDLESEVLASPFKIQIVEAIETAGRFHKIMASENPEVAQYIVPFAYIQHWYMNLSAREIYWMAELRTSPQGRPHYRTIVQEISRQAKVVSPSIFSDMMVDWGDYSISRRESEKKREKKLEVIG</sequence>
<dbReference type="GO" id="GO:0004799">
    <property type="term" value="F:thymidylate synthase activity"/>
    <property type="evidence" value="ECO:0007669"/>
    <property type="project" value="TreeGrafter"/>
</dbReference>
<dbReference type="GO" id="GO:0006231">
    <property type="term" value="P:dTMP biosynthetic process"/>
    <property type="evidence" value="ECO:0007669"/>
    <property type="project" value="InterPro"/>
</dbReference>
<dbReference type="EMBL" id="LCLG01000007">
    <property type="protein sequence ID" value="KKU12094.1"/>
    <property type="molecule type" value="Genomic_DNA"/>
</dbReference>
<dbReference type="CDD" id="cd20175">
    <property type="entry name" value="ThyX"/>
    <property type="match status" value="1"/>
</dbReference>
<dbReference type="SUPFAM" id="SSF69796">
    <property type="entry name" value="Thymidylate synthase-complementing protein Thy1"/>
    <property type="match status" value="2"/>
</dbReference>